<evidence type="ECO:0000313" key="2">
    <source>
        <dbReference type="Proteomes" id="UP000807342"/>
    </source>
</evidence>
<reference evidence="1" key="1">
    <citation type="submission" date="2020-11" db="EMBL/GenBank/DDBJ databases">
        <authorList>
            <consortium name="DOE Joint Genome Institute"/>
            <person name="Ahrendt S."/>
            <person name="Riley R."/>
            <person name="Andreopoulos W."/>
            <person name="Labutti K."/>
            <person name="Pangilinan J."/>
            <person name="Ruiz-Duenas F.J."/>
            <person name="Barrasa J.M."/>
            <person name="Sanchez-Garcia M."/>
            <person name="Camarero S."/>
            <person name="Miyauchi S."/>
            <person name="Serrano A."/>
            <person name="Linde D."/>
            <person name="Babiker R."/>
            <person name="Drula E."/>
            <person name="Ayuso-Fernandez I."/>
            <person name="Pacheco R."/>
            <person name="Padilla G."/>
            <person name="Ferreira P."/>
            <person name="Barriuso J."/>
            <person name="Kellner H."/>
            <person name="Castanera R."/>
            <person name="Alfaro M."/>
            <person name="Ramirez L."/>
            <person name="Pisabarro A.G."/>
            <person name="Kuo A."/>
            <person name="Tritt A."/>
            <person name="Lipzen A."/>
            <person name="He G."/>
            <person name="Yan M."/>
            <person name="Ng V."/>
            <person name="Cullen D."/>
            <person name="Martin F."/>
            <person name="Rosso M.-N."/>
            <person name="Henrissat B."/>
            <person name="Hibbett D."/>
            <person name="Martinez A.T."/>
            <person name="Grigoriev I.V."/>
        </authorList>
    </citation>
    <scope>NUCLEOTIDE SEQUENCE</scope>
    <source>
        <strain evidence="1">MF-IS2</strain>
    </source>
</reference>
<organism evidence="1 2">
    <name type="scientific">Macrolepiota fuliginosa MF-IS2</name>
    <dbReference type="NCBI Taxonomy" id="1400762"/>
    <lineage>
        <taxon>Eukaryota</taxon>
        <taxon>Fungi</taxon>
        <taxon>Dikarya</taxon>
        <taxon>Basidiomycota</taxon>
        <taxon>Agaricomycotina</taxon>
        <taxon>Agaricomycetes</taxon>
        <taxon>Agaricomycetidae</taxon>
        <taxon>Agaricales</taxon>
        <taxon>Agaricineae</taxon>
        <taxon>Agaricaceae</taxon>
        <taxon>Macrolepiota</taxon>
    </lineage>
</organism>
<accession>A0A9P5XSD5</accession>
<dbReference type="EMBL" id="MU151052">
    <property type="protein sequence ID" value="KAF9454835.1"/>
    <property type="molecule type" value="Genomic_DNA"/>
</dbReference>
<dbReference type="Proteomes" id="UP000807342">
    <property type="component" value="Unassembled WGS sequence"/>
</dbReference>
<keyword evidence="2" id="KW-1185">Reference proteome</keyword>
<dbReference type="AlphaFoldDB" id="A0A9P5XSD5"/>
<gene>
    <name evidence="1" type="ORF">P691DRAFT_202195</name>
</gene>
<evidence type="ECO:0000313" key="1">
    <source>
        <dbReference type="EMBL" id="KAF9454835.1"/>
    </source>
</evidence>
<proteinExistence type="predicted"/>
<protein>
    <submittedName>
        <fullName evidence="1">Uncharacterized protein</fullName>
    </submittedName>
</protein>
<comment type="caution">
    <text evidence="1">The sequence shown here is derived from an EMBL/GenBank/DDBJ whole genome shotgun (WGS) entry which is preliminary data.</text>
</comment>
<sequence>MVSPRTPDYNLDHRNQYWHVPARSVFPSPYLQHVFSPFHAESVYCINPAQPPRSNRPPSSNADTIGEKNSLLGRVTNRMDLQPFSRCTGFTPTRYVVRLISPDQSDFHETITRLYEIRLYVWVFLLWLSDPFPEPKQALDVTYFVLRAKNHGGMDHPSACFEALGISPEITIRPLLPYRKA</sequence>
<name>A0A9P5XSD5_9AGAR</name>